<evidence type="ECO:0000313" key="12">
    <source>
        <dbReference type="Proteomes" id="UP001209878"/>
    </source>
</evidence>
<dbReference type="Proteomes" id="UP001209878">
    <property type="component" value="Unassembled WGS sequence"/>
</dbReference>
<keyword evidence="4 9" id="KW-0732">Signal</keyword>
<keyword evidence="7" id="KW-0472">Membrane</keyword>
<dbReference type="Gene3D" id="3.80.10.10">
    <property type="entry name" value="Ribonuclease Inhibitor"/>
    <property type="match status" value="1"/>
</dbReference>
<dbReference type="Pfam" id="PF01462">
    <property type="entry name" value="LRRNT"/>
    <property type="match status" value="1"/>
</dbReference>
<reference evidence="11" key="1">
    <citation type="journal article" date="2023" name="Mol. Biol. Evol.">
        <title>Third-Generation Sequencing Reveals the Adaptive Role of the Epigenome in Three Deep-Sea Polychaetes.</title>
        <authorList>
            <person name="Perez M."/>
            <person name="Aroh O."/>
            <person name="Sun Y."/>
            <person name="Lan Y."/>
            <person name="Juniper S.K."/>
            <person name="Young C.R."/>
            <person name="Angers B."/>
            <person name="Qian P.Y."/>
        </authorList>
    </citation>
    <scope>NUCLEOTIDE SEQUENCE</scope>
    <source>
        <strain evidence="11">R07B-5</strain>
    </source>
</reference>
<keyword evidence="8" id="KW-1015">Disulfide bond</keyword>
<dbReference type="SMART" id="SM00013">
    <property type="entry name" value="LRRNT"/>
    <property type="match status" value="1"/>
</dbReference>
<comment type="subcellular location">
    <subcellularLocation>
        <location evidence="1">Membrane</location>
        <topology evidence="1">Single-pass type I membrane protein</topology>
    </subcellularLocation>
</comment>
<evidence type="ECO:0000256" key="4">
    <source>
        <dbReference type="ARBA" id="ARBA00022729"/>
    </source>
</evidence>
<dbReference type="PANTHER" id="PTHR22650:SF4">
    <property type="entry name" value="LEUCINE-RICH REPEAT AND TRANSMEMBRANE DOMAIN-CONTAINING PROTEIN 2-LIKE"/>
    <property type="match status" value="1"/>
</dbReference>
<feature type="chain" id="PRO_5042139881" description="LRRNT domain-containing protein" evidence="9">
    <location>
        <begin position="32"/>
        <end position="92"/>
    </location>
</feature>
<dbReference type="SUPFAM" id="SSF52058">
    <property type="entry name" value="L domain-like"/>
    <property type="match status" value="1"/>
</dbReference>
<evidence type="ECO:0000256" key="8">
    <source>
        <dbReference type="ARBA" id="ARBA00023157"/>
    </source>
</evidence>
<evidence type="ECO:0000256" key="1">
    <source>
        <dbReference type="ARBA" id="ARBA00004479"/>
    </source>
</evidence>
<evidence type="ECO:0000256" key="6">
    <source>
        <dbReference type="ARBA" id="ARBA00022989"/>
    </source>
</evidence>
<comment type="caution">
    <text evidence="11">The sequence shown here is derived from an EMBL/GenBank/DDBJ whole genome shotgun (WGS) entry which is preliminary data.</text>
</comment>
<gene>
    <name evidence="11" type="ORF">NP493_305g01029</name>
</gene>
<dbReference type="GO" id="GO:0016020">
    <property type="term" value="C:membrane"/>
    <property type="evidence" value="ECO:0007669"/>
    <property type="project" value="UniProtKB-SubCell"/>
</dbReference>
<dbReference type="InterPro" id="IPR052313">
    <property type="entry name" value="GPIb-IX-V_Complex"/>
</dbReference>
<evidence type="ECO:0000256" key="2">
    <source>
        <dbReference type="ARBA" id="ARBA00022614"/>
    </source>
</evidence>
<evidence type="ECO:0000313" key="11">
    <source>
        <dbReference type="EMBL" id="KAK2183604.1"/>
    </source>
</evidence>
<keyword evidence="6" id="KW-1133">Transmembrane helix</keyword>
<keyword evidence="3" id="KW-0812">Transmembrane</keyword>
<evidence type="ECO:0000256" key="5">
    <source>
        <dbReference type="ARBA" id="ARBA00022889"/>
    </source>
</evidence>
<dbReference type="PANTHER" id="PTHR22650">
    <property type="entry name" value="GLYCOPROTEIN IB BETA"/>
    <property type="match status" value="1"/>
</dbReference>
<evidence type="ECO:0000256" key="9">
    <source>
        <dbReference type="SAM" id="SignalP"/>
    </source>
</evidence>
<evidence type="ECO:0000256" key="7">
    <source>
        <dbReference type="ARBA" id="ARBA00023136"/>
    </source>
</evidence>
<evidence type="ECO:0000259" key="10">
    <source>
        <dbReference type="SMART" id="SM00013"/>
    </source>
</evidence>
<protein>
    <recommendedName>
        <fullName evidence="10">LRRNT domain-containing protein</fullName>
    </recommendedName>
</protein>
<feature type="domain" description="LRRNT" evidence="10">
    <location>
        <begin position="35"/>
        <end position="67"/>
    </location>
</feature>
<sequence length="92" mass="10153">MRPSFMMAASLRYFYTSFVVLTALFVTIGHGGNYKCPSACSCLGSMVDCSKQGLTSVPDDLPIWVTILELSFNGIPEITNGTFKDLYKLEEL</sequence>
<dbReference type="EMBL" id="JAODUO010000304">
    <property type="protein sequence ID" value="KAK2183604.1"/>
    <property type="molecule type" value="Genomic_DNA"/>
</dbReference>
<accession>A0AAD9L5A0</accession>
<feature type="signal peptide" evidence="9">
    <location>
        <begin position="1"/>
        <end position="31"/>
    </location>
</feature>
<dbReference type="AlphaFoldDB" id="A0AAD9L5A0"/>
<keyword evidence="12" id="KW-1185">Reference proteome</keyword>
<organism evidence="11 12">
    <name type="scientific">Ridgeia piscesae</name>
    <name type="common">Tubeworm</name>
    <dbReference type="NCBI Taxonomy" id="27915"/>
    <lineage>
        <taxon>Eukaryota</taxon>
        <taxon>Metazoa</taxon>
        <taxon>Spiralia</taxon>
        <taxon>Lophotrochozoa</taxon>
        <taxon>Annelida</taxon>
        <taxon>Polychaeta</taxon>
        <taxon>Sedentaria</taxon>
        <taxon>Canalipalpata</taxon>
        <taxon>Sabellida</taxon>
        <taxon>Siboglinidae</taxon>
        <taxon>Ridgeia</taxon>
    </lineage>
</organism>
<keyword evidence="5" id="KW-0130">Cell adhesion</keyword>
<proteinExistence type="predicted"/>
<evidence type="ECO:0000256" key="3">
    <source>
        <dbReference type="ARBA" id="ARBA00022692"/>
    </source>
</evidence>
<keyword evidence="2" id="KW-0433">Leucine-rich repeat</keyword>
<name>A0AAD9L5A0_RIDPI</name>
<dbReference type="InterPro" id="IPR032675">
    <property type="entry name" value="LRR_dom_sf"/>
</dbReference>
<dbReference type="InterPro" id="IPR000372">
    <property type="entry name" value="LRRNT"/>
</dbReference>